<dbReference type="OrthoDB" id="9781630at2"/>
<dbReference type="STRING" id="638302.HMPREF0908_0479"/>
<dbReference type="Pfam" id="PF00392">
    <property type="entry name" value="GntR"/>
    <property type="match status" value="1"/>
</dbReference>
<dbReference type="eggNOG" id="COG1802">
    <property type="taxonomic scope" value="Bacteria"/>
</dbReference>
<evidence type="ECO:0000256" key="2">
    <source>
        <dbReference type="ARBA" id="ARBA00023125"/>
    </source>
</evidence>
<dbReference type="InterPro" id="IPR036390">
    <property type="entry name" value="WH_DNA-bd_sf"/>
</dbReference>
<dbReference type="Gene3D" id="1.10.10.10">
    <property type="entry name" value="Winged helix-like DNA-binding domain superfamily/Winged helix DNA-binding domain"/>
    <property type="match status" value="1"/>
</dbReference>
<organism evidence="5 6">
    <name type="scientific">Selenomonas flueggei ATCC 43531</name>
    <dbReference type="NCBI Taxonomy" id="638302"/>
    <lineage>
        <taxon>Bacteria</taxon>
        <taxon>Bacillati</taxon>
        <taxon>Bacillota</taxon>
        <taxon>Negativicutes</taxon>
        <taxon>Selenomonadales</taxon>
        <taxon>Selenomonadaceae</taxon>
        <taxon>Selenomonas</taxon>
    </lineage>
</organism>
<dbReference type="InterPro" id="IPR011711">
    <property type="entry name" value="GntR_C"/>
</dbReference>
<dbReference type="GO" id="GO:0003677">
    <property type="term" value="F:DNA binding"/>
    <property type="evidence" value="ECO:0007669"/>
    <property type="project" value="UniProtKB-KW"/>
</dbReference>
<dbReference type="Pfam" id="PF07729">
    <property type="entry name" value="FCD"/>
    <property type="match status" value="1"/>
</dbReference>
<dbReference type="AlphaFoldDB" id="C4V232"/>
<evidence type="ECO:0000256" key="1">
    <source>
        <dbReference type="ARBA" id="ARBA00023015"/>
    </source>
</evidence>
<dbReference type="SUPFAM" id="SSF46785">
    <property type="entry name" value="Winged helix' DNA-binding domain"/>
    <property type="match status" value="1"/>
</dbReference>
<gene>
    <name evidence="5" type="ORF">HMPREF0908_0479</name>
</gene>
<dbReference type="SMART" id="SM00345">
    <property type="entry name" value="HTH_GNTR"/>
    <property type="match status" value="1"/>
</dbReference>
<proteinExistence type="predicted"/>
<evidence type="ECO:0000313" key="5">
    <source>
        <dbReference type="EMBL" id="EEQ49163.1"/>
    </source>
</evidence>
<dbReference type="Proteomes" id="UP000005309">
    <property type="component" value="Unassembled WGS sequence"/>
</dbReference>
<dbReference type="PANTHER" id="PTHR43537:SF45">
    <property type="entry name" value="GNTR FAMILY REGULATORY PROTEIN"/>
    <property type="match status" value="1"/>
</dbReference>
<evidence type="ECO:0000259" key="4">
    <source>
        <dbReference type="PROSITE" id="PS50949"/>
    </source>
</evidence>
<dbReference type="PROSITE" id="PS50949">
    <property type="entry name" value="HTH_GNTR"/>
    <property type="match status" value="1"/>
</dbReference>
<dbReference type="SUPFAM" id="SSF48008">
    <property type="entry name" value="GntR ligand-binding domain-like"/>
    <property type="match status" value="1"/>
</dbReference>
<name>C4V232_9FIRM</name>
<dbReference type="InterPro" id="IPR036388">
    <property type="entry name" value="WH-like_DNA-bd_sf"/>
</dbReference>
<dbReference type="RefSeq" id="WP_006690743.1">
    <property type="nucleotide sequence ID" value="NZ_GG694007.1"/>
</dbReference>
<comment type="caution">
    <text evidence="5">The sequence shown here is derived from an EMBL/GenBank/DDBJ whole genome shotgun (WGS) entry which is preliminary data.</text>
</comment>
<dbReference type="InterPro" id="IPR000524">
    <property type="entry name" value="Tscrpt_reg_HTH_GntR"/>
</dbReference>
<dbReference type="Gene3D" id="1.20.120.530">
    <property type="entry name" value="GntR ligand-binding domain-like"/>
    <property type="match status" value="1"/>
</dbReference>
<keyword evidence="3" id="KW-0804">Transcription</keyword>
<dbReference type="InterPro" id="IPR008920">
    <property type="entry name" value="TF_FadR/GntR_C"/>
</dbReference>
<keyword evidence="2" id="KW-0238">DNA-binding</keyword>
<dbReference type="EMBL" id="ACLA01000006">
    <property type="protein sequence ID" value="EEQ49163.1"/>
    <property type="molecule type" value="Genomic_DNA"/>
</dbReference>
<feature type="domain" description="HTH gntR-type" evidence="4">
    <location>
        <begin position="9"/>
        <end position="76"/>
    </location>
</feature>
<evidence type="ECO:0000256" key="3">
    <source>
        <dbReference type="ARBA" id="ARBA00023163"/>
    </source>
</evidence>
<reference evidence="5 6" key="1">
    <citation type="submission" date="2009-04" db="EMBL/GenBank/DDBJ databases">
        <authorList>
            <person name="Qin X."/>
            <person name="Bachman B."/>
            <person name="Battles P."/>
            <person name="Bell A."/>
            <person name="Bess C."/>
            <person name="Bickham C."/>
            <person name="Chaboub L."/>
            <person name="Chen D."/>
            <person name="Coyle M."/>
            <person name="Deiros D.R."/>
            <person name="Dinh H."/>
            <person name="Forbes L."/>
            <person name="Fowler G."/>
            <person name="Francisco L."/>
            <person name="Fu Q."/>
            <person name="Gubbala S."/>
            <person name="Hale W."/>
            <person name="Han Y."/>
            <person name="Hemphill L."/>
            <person name="Highlander S.K."/>
            <person name="Hirani K."/>
            <person name="Hogues M."/>
            <person name="Jackson L."/>
            <person name="Jakkamsetti A."/>
            <person name="Javaid M."/>
            <person name="Jiang H."/>
            <person name="Korchina V."/>
            <person name="Kovar C."/>
            <person name="Lara F."/>
            <person name="Lee S."/>
            <person name="Mata R."/>
            <person name="Mathew T."/>
            <person name="Moen C."/>
            <person name="Morales K."/>
            <person name="Munidasa M."/>
            <person name="Nazareth L."/>
            <person name="Ngo R."/>
            <person name="Nguyen L."/>
            <person name="Okwuonu G."/>
            <person name="Ongeri F."/>
            <person name="Patil S."/>
            <person name="Petrosino J."/>
            <person name="Pham C."/>
            <person name="Pham P."/>
            <person name="Pu L.-L."/>
            <person name="Puazo M."/>
            <person name="Raj R."/>
            <person name="Reid J."/>
            <person name="Rouhana J."/>
            <person name="Saada N."/>
            <person name="Shang Y."/>
            <person name="Simmons D."/>
            <person name="Thornton R."/>
            <person name="Warren J."/>
            <person name="Weissenberger G."/>
            <person name="Zhang J."/>
            <person name="Zhang L."/>
            <person name="Zhou C."/>
            <person name="Zhu D."/>
            <person name="Muzny D."/>
            <person name="Worley K."/>
            <person name="Gibbs R."/>
        </authorList>
    </citation>
    <scope>NUCLEOTIDE SEQUENCE [LARGE SCALE GENOMIC DNA]</scope>
    <source>
        <strain evidence="5 6">ATCC 43531</strain>
    </source>
</reference>
<keyword evidence="1" id="KW-0805">Transcription regulation</keyword>
<dbReference type="HOGENOM" id="CLU_017584_5_2_9"/>
<dbReference type="PANTHER" id="PTHR43537">
    <property type="entry name" value="TRANSCRIPTIONAL REGULATOR, GNTR FAMILY"/>
    <property type="match status" value="1"/>
</dbReference>
<sequence>MGVEQAGKCSITSSVLDALRKEICSSTYADGQFITEAEVSQKYRVSKTPAREALAVLCQEKLLSKIPRKGYMVKKLSLKELRKLYQFRNILEQAAVEHAVRYADEEEIRQLDVLASARVDTSDPEWIQEYHRVNTAFHIGVAAVMQNEYLIDVLRNVLAILQRDLIEDMKYIGVEKTLEAHKLIVEAIRRRDLSAALALSAQQINIIERKEHMV</sequence>
<evidence type="ECO:0000313" key="6">
    <source>
        <dbReference type="Proteomes" id="UP000005309"/>
    </source>
</evidence>
<accession>C4V232</accession>
<dbReference type="GO" id="GO:0003700">
    <property type="term" value="F:DNA-binding transcription factor activity"/>
    <property type="evidence" value="ECO:0007669"/>
    <property type="project" value="InterPro"/>
</dbReference>
<keyword evidence="6" id="KW-1185">Reference proteome</keyword>
<dbReference type="SMART" id="SM00895">
    <property type="entry name" value="FCD"/>
    <property type="match status" value="1"/>
</dbReference>
<protein>
    <submittedName>
        <fullName evidence="5">FCD domain protein</fullName>
    </submittedName>
</protein>